<evidence type="ECO:0000313" key="2">
    <source>
        <dbReference type="Proteomes" id="UP000696485"/>
    </source>
</evidence>
<organism evidence="1 2">
    <name type="scientific">Podila minutissima</name>
    <dbReference type="NCBI Taxonomy" id="64525"/>
    <lineage>
        <taxon>Eukaryota</taxon>
        <taxon>Fungi</taxon>
        <taxon>Fungi incertae sedis</taxon>
        <taxon>Mucoromycota</taxon>
        <taxon>Mortierellomycotina</taxon>
        <taxon>Mortierellomycetes</taxon>
        <taxon>Mortierellales</taxon>
        <taxon>Mortierellaceae</taxon>
        <taxon>Podila</taxon>
    </lineage>
</organism>
<gene>
    <name evidence="1" type="ORF">BG006_003195</name>
</gene>
<evidence type="ECO:0000313" key="1">
    <source>
        <dbReference type="EMBL" id="KAF9318373.1"/>
    </source>
</evidence>
<keyword evidence="2" id="KW-1185">Reference proteome</keyword>
<dbReference type="EMBL" id="JAAAUY010001839">
    <property type="protein sequence ID" value="KAF9318373.1"/>
    <property type="molecule type" value="Genomic_DNA"/>
</dbReference>
<dbReference type="AlphaFoldDB" id="A0A9P5SC51"/>
<reference evidence="1" key="1">
    <citation type="journal article" date="2020" name="Fungal Divers.">
        <title>Resolving the Mortierellaceae phylogeny through synthesis of multi-gene phylogenetics and phylogenomics.</title>
        <authorList>
            <person name="Vandepol N."/>
            <person name="Liber J."/>
            <person name="Desiro A."/>
            <person name="Na H."/>
            <person name="Kennedy M."/>
            <person name="Barry K."/>
            <person name="Grigoriev I.V."/>
            <person name="Miller A.N."/>
            <person name="O'Donnell K."/>
            <person name="Stajich J.E."/>
            <person name="Bonito G."/>
        </authorList>
    </citation>
    <scope>NUCLEOTIDE SEQUENCE</scope>
    <source>
        <strain evidence="1">NVP1</strain>
    </source>
</reference>
<name>A0A9P5SC51_9FUNG</name>
<accession>A0A9P5SC51</accession>
<protein>
    <submittedName>
        <fullName evidence="1">Uncharacterized protein</fullName>
    </submittedName>
</protein>
<dbReference type="Proteomes" id="UP000696485">
    <property type="component" value="Unassembled WGS sequence"/>
</dbReference>
<feature type="non-terminal residue" evidence="1">
    <location>
        <position position="1"/>
    </location>
</feature>
<sequence length="50" mass="5831">YTNSAAAFPLSSLKFLNEIYNIQAEHQQQFKEFLRWVPTILSKHHPALAM</sequence>
<comment type="caution">
    <text evidence="1">The sequence shown here is derived from an EMBL/GenBank/DDBJ whole genome shotgun (WGS) entry which is preliminary data.</text>
</comment>
<proteinExistence type="predicted"/>